<dbReference type="Proteomes" id="UP000815677">
    <property type="component" value="Unassembled WGS sequence"/>
</dbReference>
<keyword evidence="2" id="KW-0378">Hydrolase</keyword>
<organism evidence="2 3">
    <name type="scientific">Mycena chlorophos</name>
    <name type="common">Agaric fungus</name>
    <name type="synonym">Agaricus chlorophos</name>
    <dbReference type="NCBI Taxonomy" id="658473"/>
    <lineage>
        <taxon>Eukaryota</taxon>
        <taxon>Fungi</taxon>
        <taxon>Dikarya</taxon>
        <taxon>Basidiomycota</taxon>
        <taxon>Agaricomycotina</taxon>
        <taxon>Agaricomycetes</taxon>
        <taxon>Agaricomycetidae</taxon>
        <taxon>Agaricales</taxon>
        <taxon>Marasmiineae</taxon>
        <taxon>Mycenaceae</taxon>
        <taxon>Mycena</taxon>
    </lineage>
</organism>
<dbReference type="GO" id="GO:0016787">
    <property type="term" value="F:hydrolase activity"/>
    <property type="evidence" value="ECO:0007669"/>
    <property type="project" value="UniProtKB-KW"/>
</dbReference>
<proteinExistence type="predicted"/>
<dbReference type="InterPro" id="IPR017853">
    <property type="entry name" value="GH"/>
</dbReference>
<keyword evidence="3" id="KW-1185">Reference proteome</keyword>
<protein>
    <submittedName>
        <fullName evidence="2">Glycoside hydrolase family 1 protein</fullName>
    </submittedName>
</protein>
<accession>A0ABQ0L2Q9</accession>
<name>A0ABQ0L2Q9_MYCCL</name>
<dbReference type="EMBL" id="DF840114">
    <property type="protein sequence ID" value="GAT44724.1"/>
    <property type="molecule type" value="Genomic_DNA"/>
</dbReference>
<dbReference type="SUPFAM" id="SSF51445">
    <property type="entry name" value="(Trans)glycosidases"/>
    <property type="match status" value="1"/>
</dbReference>
<sequence>MKVLRRMASSNYGYCECLSASALTINSSQVGPVQAPPFTTTYVPTSTSVPLPSPPPPLYPSFYAPAPKDVLPDLKFPSGFKFGVDTAAYQVEGAVKNARRSGTGIVANPAVSSIIRLVADIVDLQYYLYKESRRAGCQCPFVLVCPASLEFAVDTDFPSGFPGRASYPWAPRTPRSIKQGWTITVTVSSVDATLAPGVNASMAPYICSYYLLKAHVGAVKAFREMNITGEIAFKSDDFIERHTAFRIGDFAAPLYTTGDWPTDTLPPKYLPRNVRDGGFRELGAPDSAAKSSIPPNHVPPPLAEGATGPAEELLEYAGRRQPPERAFVLSLTRLL</sequence>
<reference evidence="2" key="1">
    <citation type="submission" date="2014-09" db="EMBL/GenBank/DDBJ databases">
        <title>Genome sequence of the luminous mushroom Mycena chlorophos for searching fungal bioluminescence genes.</title>
        <authorList>
            <person name="Tanaka Y."/>
            <person name="Kasuga D."/>
            <person name="Oba Y."/>
            <person name="Hase S."/>
            <person name="Sato K."/>
            <person name="Oba Y."/>
            <person name="Sakakibara Y."/>
        </authorList>
    </citation>
    <scope>NUCLEOTIDE SEQUENCE</scope>
</reference>
<gene>
    <name evidence="2" type="ORF">MCHLO_02335</name>
</gene>
<evidence type="ECO:0000256" key="1">
    <source>
        <dbReference type="SAM" id="MobiDB-lite"/>
    </source>
</evidence>
<evidence type="ECO:0000313" key="2">
    <source>
        <dbReference type="EMBL" id="GAT44724.1"/>
    </source>
</evidence>
<evidence type="ECO:0000313" key="3">
    <source>
        <dbReference type="Proteomes" id="UP000815677"/>
    </source>
</evidence>
<feature type="region of interest" description="Disordered" evidence="1">
    <location>
        <begin position="280"/>
        <end position="310"/>
    </location>
</feature>